<accession>A0AAU9EAC8</accession>
<sequence length="141" mass="16287">MSDVEFNVDEIDDALRYMDEIVERLPRKSNRFLKKEAKKLKKQTISRAKSKVGKKTGNYLKGIKDGKPYKYNGGEQSIRVYNNAPHAHLIEYGHEVLDKNGVSHGFKDGAHVFEDTERKFKNEFFKDCEDFVDDLLNDGSL</sequence>
<dbReference type="KEGG" id="hprf:HLPR_11430"/>
<protein>
    <recommendedName>
        <fullName evidence="3">HK97 gp10 family phage protein</fullName>
    </recommendedName>
</protein>
<dbReference type="AlphaFoldDB" id="A0AAU9EAC8"/>
<evidence type="ECO:0000313" key="2">
    <source>
        <dbReference type="Proteomes" id="UP001321786"/>
    </source>
</evidence>
<keyword evidence="2" id="KW-1185">Reference proteome</keyword>
<reference evidence="1 2" key="1">
    <citation type="submission" date="2023-08" db="EMBL/GenBank/DDBJ databases">
        <title>Helicovermis profunda gen. nov., sp. nov., a novel mesophilic, fermentative bacterium within the Bacillota from a deep-sea hydrothermal vent chimney.</title>
        <authorList>
            <person name="Miyazaki U."/>
            <person name="Mizutani D."/>
            <person name="Hashimoto Y."/>
            <person name="Tame A."/>
            <person name="Sawayama S."/>
            <person name="Miyazaki J."/>
            <person name="Takai K."/>
            <person name="Nakagawa S."/>
        </authorList>
    </citation>
    <scope>NUCLEOTIDE SEQUENCE [LARGE SCALE GENOMIC DNA]</scope>
    <source>
        <strain evidence="1 2">S502</strain>
    </source>
</reference>
<dbReference type="Pfam" id="PF04883">
    <property type="entry name" value="HK97-gp10_like"/>
    <property type="match status" value="1"/>
</dbReference>
<dbReference type="EMBL" id="AP028654">
    <property type="protein sequence ID" value="BEP28812.1"/>
    <property type="molecule type" value="Genomic_DNA"/>
</dbReference>
<evidence type="ECO:0008006" key="3">
    <source>
        <dbReference type="Google" id="ProtNLM"/>
    </source>
</evidence>
<proteinExistence type="predicted"/>
<gene>
    <name evidence="1" type="ORF">HLPR_11430</name>
</gene>
<dbReference type="RefSeq" id="WP_338537117.1">
    <property type="nucleotide sequence ID" value="NZ_AP028654.1"/>
</dbReference>
<dbReference type="InterPro" id="IPR010064">
    <property type="entry name" value="HK97-gp10_tail"/>
</dbReference>
<organism evidence="1 2">
    <name type="scientific">Helicovermis profundi</name>
    <dbReference type="NCBI Taxonomy" id="3065157"/>
    <lineage>
        <taxon>Bacteria</taxon>
        <taxon>Bacillati</taxon>
        <taxon>Bacillota</taxon>
        <taxon>Clostridia</taxon>
        <taxon>Helicovermis</taxon>
    </lineage>
</organism>
<evidence type="ECO:0000313" key="1">
    <source>
        <dbReference type="EMBL" id="BEP28812.1"/>
    </source>
</evidence>
<dbReference type="Proteomes" id="UP001321786">
    <property type="component" value="Chromosome"/>
</dbReference>
<name>A0AAU9EAC8_9FIRM</name>